<dbReference type="InterPro" id="IPR016186">
    <property type="entry name" value="C-type_lectin-like/link_sf"/>
</dbReference>
<keyword evidence="1" id="KW-0812">Transmembrane</keyword>
<organism evidence="5 6">
    <name type="scientific">Lottia gigantea</name>
    <name type="common">Giant owl limpet</name>
    <dbReference type="NCBI Taxonomy" id="225164"/>
    <lineage>
        <taxon>Eukaryota</taxon>
        <taxon>Metazoa</taxon>
        <taxon>Spiralia</taxon>
        <taxon>Lophotrochozoa</taxon>
        <taxon>Mollusca</taxon>
        <taxon>Gastropoda</taxon>
        <taxon>Patellogastropoda</taxon>
        <taxon>Lottioidea</taxon>
        <taxon>Lottiidae</taxon>
        <taxon>Lottia</taxon>
    </lineage>
</organism>
<evidence type="ECO:0000259" key="4">
    <source>
        <dbReference type="PROSITE" id="PS51034"/>
    </source>
</evidence>
<dbReference type="OMA" id="EHVDITM"/>
<evidence type="ECO:0008006" key="7">
    <source>
        <dbReference type="Google" id="ProtNLM"/>
    </source>
</evidence>
<accession>V4BAZ8</accession>
<dbReference type="Pfam" id="PF00059">
    <property type="entry name" value="Lectin_C"/>
    <property type="match status" value="1"/>
</dbReference>
<dbReference type="InterPro" id="IPR001507">
    <property type="entry name" value="ZP_dom"/>
</dbReference>
<dbReference type="HOGENOM" id="CLU_562960_0_0_1"/>
<name>V4BAZ8_LOTGI</name>
<dbReference type="KEGG" id="lgi:LOTGIDRAFT_235529"/>
<evidence type="ECO:0000259" key="3">
    <source>
        <dbReference type="PROSITE" id="PS50041"/>
    </source>
</evidence>
<sequence length="485" mass="55420">MGGLWPFTGLSHFETEPRQFQKPPPYILFGIPQYVCPEGWVKHKDNCMFSSTQAKSWSKARKLCLKNEPQGKLIEIHSAEENTVLTELVNGTNFEYWIGLKDLHRRYTSNRAIVWNSTNSEIRYLYNNFKTNTHHVREENCGFLDDRGLWYLTKSCDLKKRFLCQKKTDCLNGYYGQLCSERCHCYKADCDRNTGKCPYGCSRGWMGENCNEKKGAAEIAVYCVEEKNSDKHALVRVDLKGVSYDEIYLLDETGAIACKKSLFNPDTDGIYNINITIYSNGTTNPDCSPKHTSEELFEWTLRTEEFSGFLSDYDRKFQVKCNFNRAEKLFRQKNQPVSRKSTINLVEKEVKQTTENVKLIVQDPSTKEPISRINIGSKIQIAMVLDTHNTSVSAKGIFPYNCSCSTSDGKITRYLTDSTGCPLKNSPIVSLEEQGSPAHLISNAFDAFTIEGRSDVVFHCQFRFCFETFSLSECSRFCGESVELV</sequence>
<dbReference type="Gene3D" id="3.10.100.10">
    <property type="entry name" value="Mannose-Binding Protein A, subunit A"/>
    <property type="match status" value="1"/>
</dbReference>
<dbReference type="RefSeq" id="XP_009063115.1">
    <property type="nucleotide sequence ID" value="XM_009064867.1"/>
</dbReference>
<dbReference type="PROSITE" id="PS50041">
    <property type="entry name" value="C_TYPE_LECTIN_2"/>
    <property type="match status" value="1"/>
</dbReference>
<keyword evidence="2" id="KW-1015">Disulfide bond</keyword>
<dbReference type="PANTHER" id="PTHR46784:SF1">
    <property type="entry name" value="KILLER CELL LECTIN-LIKE RECEPTOR SUBFAMILY B MEMBER 1"/>
    <property type="match status" value="1"/>
</dbReference>
<dbReference type="SMART" id="SM00034">
    <property type="entry name" value="CLECT"/>
    <property type="match status" value="1"/>
</dbReference>
<keyword evidence="1" id="KW-1133">Transmembrane helix</keyword>
<dbReference type="InterPro" id="IPR001304">
    <property type="entry name" value="C-type_lectin-like"/>
</dbReference>
<evidence type="ECO:0000256" key="1">
    <source>
        <dbReference type="ARBA" id="ARBA00022989"/>
    </source>
</evidence>
<reference evidence="5 6" key="1">
    <citation type="journal article" date="2013" name="Nature">
        <title>Insights into bilaterian evolution from three spiralian genomes.</title>
        <authorList>
            <person name="Simakov O."/>
            <person name="Marletaz F."/>
            <person name="Cho S.J."/>
            <person name="Edsinger-Gonzales E."/>
            <person name="Havlak P."/>
            <person name="Hellsten U."/>
            <person name="Kuo D.H."/>
            <person name="Larsson T."/>
            <person name="Lv J."/>
            <person name="Arendt D."/>
            <person name="Savage R."/>
            <person name="Osoegawa K."/>
            <person name="de Jong P."/>
            <person name="Grimwood J."/>
            <person name="Chapman J.A."/>
            <person name="Shapiro H."/>
            <person name="Aerts A."/>
            <person name="Otillar R.P."/>
            <person name="Terry A.Y."/>
            <person name="Boore J.L."/>
            <person name="Grigoriev I.V."/>
            <person name="Lindberg D.R."/>
            <person name="Seaver E.C."/>
            <person name="Weisblat D.A."/>
            <person name="Putnam N.H."/>
            <person name="Rokhsar D.S."/>
        </authorList>
    </citation>
    <scope>NUCLEOTIDE SEQUENCE [LARGE SCALE GENOMIC DNA]</scope>
</reference>
<keyword evidence="1" id="KW-0472">Membrane</keyword>
<dbReference type="InterPro" id="IPR057371">
    <property type="entry name" value="VERL_C"/>
</dbReference>
<dbReference type="OrthoDB" id="6084695at2759"/>
<evidence type="ECO:0000313" key="5">
    <source>
        <dbReference type="EMBL" id="ESO86154.1"/>
    </source>
</evidence>
<dbReference type="GO" id="GO:0038023">
    <property type="term" value="F:signaling receptor activity"/>
    <property type="evidence" value="ECO:0007669"/>
    <property type="project" value="TreeGrafter"/>
</dbReference>
<proteinExistence type="predicted"/>
<dbReference type="PROSITE" id="PS51034">
    <property type="entry name" value="ZP_2"/>
    <property type="match status" value="1"/>
</dbReference>
<dbReference type="EMBL" id="KB203149">
    <property type="protein sequence ID" value="ESO86154.1"/>
    <property type="molecule type" value="Genomic_DNA"/>
</dbReference>
<evidence type="ECO:0000256" key="2">
    <source>
        <dbReference type="ARBA" id="ARBA00023157"/>
    </source>
</evidence>
<dbReference type="InterPro" id="IPR016187">
    <property type="entry name" value="CTDL_fold"/>
</dbReference>
<gene>
    <name evidence="5" type="ORF">LOTGIDRAFT_235529</name>
</gene>
<dbReference type="Pfam" id="PF25272">
    <property type="entry name" value="VERL_C"/>
    <property type="match status" value="1"/>
</dbReference>
<dbReference type="GO" id="GO:0005886">
    <property type="term" value="C:plasma membrane"/>
    <property type="evidence" value="ECO:0007669"/>
    <property type="project" value="TreeGrafter"/>
</dbReference>
<keyword evidence="6" id="KW-1185">Reference proteome</keyword>
<dbReference type="GeneID" id="20249876"/>
<protein>
    <recommendedName>
        <fullName evidence="7">C-type lectin domain-containing protein</fullName>
    </recommendedName>
</protein>
<dbReference type="CTD" id="20249876"/>
<dbReference type="Proteomes" id="UP000030746">
    <property type="component" value="Unassembled WGS sequence"/>
</dbReference>
<feature type="domain" description="C-type lectin" evidence="3">
    <location>
        <begin position="43"/>
        <end position="165"/>
    </location>
</feature>
<dbReference type="SUPFAM" id="SSF56436">
    <property type="entry name" value="C-type lectin-like"/>
    <property type="match status" value="1"/>
</dbReference>
<evidence type="ECO:0000313" key="6">
    <source>
        <dbReference type="Proteomes" id="UP000030746"/>
    </source>
</evidence>
<dbReference type="AlphaFoldDB" id="V4BAZ8"/>
<dbReference type="PANTHER" id="PTHR46784">
    <property type="entry name" value="KILLER CELL LECTIN-LIKE RECEPTOR SUBFAMILY B MEMBER 1"/>
    <property type="match status" value="1"/>
</dbReference>
<dbReference type="InterPro" id="IPR051527">
    <property type="entry name" value="KLR_subfamily_B"/>
</dbReference>
<feature type="domain" description="ZP" evidence="4">
    <location>
        <begin position="222"/>
        <end position="481"/>
    </location>
</feature>
<dbReference type="GO" id="GO:0009986">
    <property type="term" value="C:cell surface"/>
    <property type="evidence" value="ECO:0007669"/>
    <property type="project" value="TreeGrafter"/>
</dbReference>